<evidence type="ECO:0000256" key="2">
    <source>
        <dbReference type="ARBA" id="ARBA00007193"/>
    </source>
</evidence>
<dbReference type="GO" id="GO:0015280">
    <property type="term" value="F:ligand-gated sodium channel activity"/>
    <property type="evidence" value="ECO:0007669"/>
    <property type="project" value="TreeGrafter"/>
</dbReference>
<dbReference type="HOGENOM" id="CLU_024950_1_1_1"/>
<keyword evidence="3 12" id="KW-0813">Transport</keyword>
<keyword evidence="7" id="KW-0915">Sodium</keyword>
<dbReference type="AlphaFoldDB" id="B0WKI6"/>
<keyword evidence="4 12" id="KW-0894">Sodium channel</keyword>
<organism>
    <name type="scientific">Culex quinquefasciatus</name>
    <name type="common">Southern house mosquito</name>
    <name type="synonym">Culex pungens</name>
    <dbReference type="NCBI Taxonomy" id="7176"/>
    <lineage>
        <taxon>Eukaryota</taxon>
        <taxon>Metazoa</taxon>
        <taxon>Ecdysozoa</taxon>
        <taxon>Arthropoda</taxon>
        <taxon>Hexapoda</taxon>
        <taxon>Insecta</taxon>
        <taxon>Pterygota</taxon>
        <taxon>Neoptera</taxon>
        <taxon>Endopterygota</taxon>
        <taxon>Diptera</taxon>
        <taxon>Nematocera</taxon>
        <taxon>Culicoidea</taxon>
        <taxon>Culicidae</taxon>
        <taxon>Culicinae</taxon>
        <taxon>Culicini</taxon>
        <taxon>Culex</taxon>
        <taxon>Culex</taxon>
    </lineage>
</organism>
<accession>B0WKI6</accession>
<evidence type="ECO:0000256" key="9">
    <source>
        <dbReference type="ARBA" id="ARBA00023136"/>
    </source>
</evidence>
<evidence type="ECO:0000256" key="12">
    <source>
        <dbReference type="RuleBase" id="RU000679"/>
    </source>
</evidence>
<keyword evidence="16" id="KW-1185">Reference proteome</keyword>
<proteinExistence type="inferred from homology"/>
<keyword evidence="8 12" id="KW-0406">Ion transport</keyword>
<evidence type="ECO:0000256" key="10">
    <source>
        <dbReference type="ARBA" id="ARBA00023201"/>
    </source>
</evidence>
<reference evidence="14" key="1">
    <citation type="submission" date="2007-03" db="EMBL/GenBank/DDBJ databases">
        <title>Annotation of Culex pipiens quinquefasciatus.</title>
        <authorList>
            <consortium name="The Broad Institute Genome Sequencing Platform"/>
            <person name="Atkinson P.W."/>
            <person name="Hemingway J."/>
            <person name="Christensen B.M."/>
            <person name="Higgs S."/>
            <person name="Kodira C."/>
            <person name="Hannick L."/>
            <person name="Megy K."/>
            <person name="O'Leary S."/>
            <person name="Pearson M."/>
            <person name="Haas B.J."/>
            <person name="Mauceli E."/>
            <person name="Wortman J.R."/>
            <person name="Lee N.H."/>
            <person name="Guigo R."/>
            <person name="Stanke M."/>
            <person name="Alvarado L."/>
            <person name="Amedeo P."/>
            <person name="Antoine C.H."/>
            <person name="Arensburger P."/>
            <person name="Bidwell S.L."/>
            <person name="Crawford M."/>
            <person name="Camaro F."/>
            <person name="Devon K."/>
            <person name="Engels R."/>
            <person name="Hammond M."/>
            <person name="Howarth C."/>
            <person name="Koehrsen M."/>
            <person name="Lawson D."/>
            <person name="Montgomery P."/>
            <person name="Nene V."/>
            <person name="Nusbaum C."/>
            <person name="Puiu D."/>
            <person name="Romero-Severson J."/>
            <person name="Severson D.W."/>
            <person name="Shumway M."/>
            <person name="Sisk P."/>
            <person name="Stolte C."/>
            <person name="Zeng Q."/>
            <person name="Eisenstadt E."/>
            <person name="Fraser-Liggett C."/>
            <person name="Strausberg R."/>
            <person name="Galagan J."/>
            <person name="Birren B."/>
            <person name="Collins F.H."/>
        </authorList>
    </citation>
    <scope>NUCLEOTIDE SEQUENCE [LARGE SCALE GENOMIC DNA]</scope>
    <source>
        <strain evidence="14">JHB</strain>
    </source>
</reference>
<gene>
    <name evidence="15" type="primary">6039650</name>
    <name evidence="14" type="ORF">CpipJ_CPIJ007811</name>
</gene>
<keyword evidence="11 12" id="KW-0407">Ion channel</keyword>
<dbReference type="InterPro" id="IPR001873">
    <property type="entry name" value="ENaC"/>
</dbReference>
<comment type="subcellular location">
    <subcellularLocation>
        <location evidence="1">Membrane</location>
        <topology evidence="1">Multi-pass membrane protein</topology>
    </subcellularLocation>
</comment>
<keyword evidence="10 12" id="KW-0739">Sodium transport</keyword>
<dbReference type="eggNOG" id="KOG4294">
    <property type="taxonomic scope" value="Eukaryota"/>
</dbReference>
<feature type="transmembrane region" description="Helical" evidence="13">
    <location>
        <begin position="479"/>
        <end position="506"/>
    </location>
</feature>
<dbReference type="Gene3D" id="1.10.287.770">
    <property type="entry name" value="YojJ-like"/>
    <property type="match status" value="1"/>
</dbReference>
<keyword evidence="9 13" id="KW-0472">Membrane</keyword>
<dbReference type="PANTHER" id="PTHR11690:SF288">
    <property type="entry name" value="AMILORIDE-SENSITIVE NA+ CHANNEL-RELATED"/>
    <property type="match status" value="1"/>
</dbReference>
<dbReference type="Pfam" id="PF00858">
    <property type="entry name" value="ASC"/>
    <property type="match status" value="1"/>
</dbReference>
<dbReference type="Gene3D" id="2.60.470.10">
    <property type="entry name" value="Acid-sensing ion channels like domains"/>
    <property type="match status" value="1"/>
</dbReference>
<dbReference type="InParanoid" id="B0WKI6"/>
<evidence type="ECO:0000256" key="1">
    <source>
        <dbReference type="ARBA" id="ARBA00004141"/>
    </source>
</evidence>
<dbReference type="OMA" id="CHVECIT"/>
<reference evidence="15" key="2">
    <citation type="submission" date="2021-02" db="UniProtKB">
        <authorList>
            <consortium name="EnsemblMetazoa"/>
        </authorList>
    </citation>
    <scope>IDENTIFICATION</scope>
    <source>
        <strain evidence="15">JHB</strain>
    </source>
</reference>
<evidence type="ECO:0000256" key="8">
    <source>
        <dbReference type="ARBA" id="ARBA00023065"/>
    </source>
</evidence>
<keyword evidence="5 12" id="KW-0812">Transmembrane</keyword>
<feature type="transmembrane region" description="Helical" evidence="13">
    <location>
        <begin position="40"/>
        <end position="61"/>
    </location>
</feature>
<evidence type="ECO:0000256" key="3">
    <source>
        <dbReference type="ARBA" id="ARBA00022448"/>
    </source>
</evidence>
<evidence type="ECO:0000256" key="6">
    <source>
        <dbReference type="ARBA" id="ARBA00022989"/>
    </source>
</evidence>
<dbReference type="GO" id="GO:0005886">
    <property type="term" value="C:plasma membrane"/>
    <property type="evidence" value="ECO:0007669"/>
    <property type="project" value="TreeGrafter"/>
</dbReference>
<evidence type="ECO:0000256" key="13">
    <source>
        <dbReference type="SAM" id="Phobius"/>
    </source>
</evidence>
<dbReference type="VEuPathDB" id="VectorBase:CQUJHB008437"/>
<dbReference type="KEGG" id="cqu:CpipJ_CPIJ007811"/>
<evidence type="ECO:0000256" key="7">
    <source>
        <dbReference type="ARBA" id="ARBA00023053"/>
    </source>
</evidence>
<dbReference type="PANTHER" id="PTHR11690">
    <property type="entry name" value="AMILORIDE-SENSITIVE SODIUM CHANNEL-RELATED"/>
    <property type="match status" value="1"/>
</dbReference>
<evidence type="ECO:0000313" key="16">
    <source>
        <dbReference type="Proteomes" id="UP000002320"/>
    </source>
</evidence>
<dbReference type="Proteomes" id="UP000002320">
    <property type="component" value="Unassembled WGS sequence"/>
</dbReference>
<evidence type="ECO:0000256" key="4">
    <source>
        <dbReference type="ARBA" id="ARBA00022461"/>
    </source>
</evidence>
<name>B0WKI6_CULQU</name>
<protein>
    <submittedName>
        <fullName evidence="14 15">Pickpocket</fullName>
    </submittedName>
</protein>
<dbReference type="OrthoDB" id="6021021at2759"/>
<evidence type="ECO:0000313" key="14">
    <source>
        <dbReference type="EMBL" id="EDS29862.1"/>
    </source>
</evidence>
<comment type="similarity">
    <text evidence="2 12">Belongs to the amiloride-sensitive sodium channel (TC 1.A.6) family.</text>
</comment>
<dbReference type="EMBL" id="DS231972">
    <property type="protein sequence ID" value="EDS29862.1"/>
    <property type="molecule type" value="Genomic_DNA"/>
</dbReference>
<dbReference type="VEuPathDB" id="VectorBase:CPIJ007811"/>
<evidence type="ECO:0000313" key="15">
    <source>
        <dbReference type="EnsemblMetazoa" id="CPIJ007811-PA"/>
    </source>
</evidence>
<keyword evidence="6 13" id="KW-1133">Transmembrane helix</keyword>
<evidence type="ECO:0000256" key="11">
    <source>
        <dbReference type="ARBA" id="ARBA00023303"/>
    </source>
</evidence>
<dbReference type="EnsemblMetazoa" id="CPIJ007811-RA">
    <property type="protein sequence ID" value="CPIJ007811-PA"/>
    <property type="gene ID" value="CPIJ007811"/>
</dbReference>
<evidence type="ECO:0000256" key="5">
    <source>
        <dbReference type="ARBA" id="ARBA00022692"/>
    </source>
</evidence>
<dbReference type="PRINTS" id="PR01078">
    <property type="entry name" value="AMINACHANNEL"/>
</dbReference>
<sequence>MFASKVKNTLKILWREYCSKTSVHGVGFLKLQTTSRYEKFMWSLWILLSLAGCIYMTYVGYQKWENNSVVFTYATRSLHVWQIPFPAVTICPVTKSRREAFDFEGAYDELKRGGALRDDGRLMDCHCSYGMFRAMLHVCVSTVNIFNFTGSYSENIVATLRNISFPLEEMLEKCSWRGVAIDCGEIFSEIITDEGVCYNFNILTAKDLLRVENLDPTYDSVDSSRNSSLWSNEEEYTRYFGSGVYPRRALGAGVKAGLSVVLKTRKSDVEHVCRGGMDGFKVLLHSPDEFPMVSEFYMRLPLGKSAAMFLKPQLTKVVGSLESESFERRQCFFNSDRKLRFFKVYNQNNCHVECITNYTFGKCGCIKFSMPHAPNMKICNSSQIECYQHGLVAINERSIRLQLQGSSTYRVCNCLPACYELVYNKEISYTPYNAEAQATSKNESSNDISDFYHSQLLIAMKTDRTLPLTRCRLNSISDVLANLGGIFGLFIGGTTISLVEIVYFCCIRSVRVAITQHRLHPATPRVFPWVP</sequence>